<proteinExistence type="predicted"/>
<evidence type="ECO:0000313" key="1">
    <source>
        <dbReference type="EMBL" id="VDK30667.1"/>
    </source>
</evidence>
<dbReference type="EMBL" id="UYRT01002137">
    <property type="protein sequence ID" value="VDK30667.1"/>
    <property type="molecule type" value="Genomic_DNA"/>
</dbReference>
<name>A0A183CYX7_9BILA</name>
<reference evidence="1 2" key="2">
    <citation type="submission" date="2018-11" db="EMBL/GenBank/DDBJ databases">
        <authorList>
            <consortium name="Pathogen Informatics"/>
        </authorList>
    </citation>
    <scope>NUCLEOTIDE SEQUENCE [LARGE SCALE GENOMIC DNA]</scope>
</reference>
<keyword evidence="2" id="KW-1185">Reference proteome</keyword>
<gene>
    <name evidence="1" type="ORF">GPUH_LOCUS1668</name>
</gene>
<dbReference type="AlphaFoldDB" id="A0A183CYX7"/>
<dbReference type="PANTHER" id="PTHR38613:SF2">
    <property type="entry name" value="GLYCINE-RICH PROTEIN"/>
    <property type="match status" value="1"/>
</dbReference>
<evidence type="ECO:0000313" key="2">
    <source>
        <dbReference type="Proteomes" id="UP000271098"/>
    </source>
</evidence>
<dbReference type="OrthoDB" id="5864133at2759"/>
<protein>
    <submittedName>
        <fullName evidence="3">Chitin-binding type-2 domain-containing protein</fullName>
    </submittedName>
</protein>
<evidence type="ECO:0000313" key="3">
    <source>
        <dbReference type="WBParaSite" id="GPUH_0000167201-mRNA-1"/>
    </source>
</evidence>
<sequence>MPIFKDAAQETLDGRLKSVVHEGKFEDGDLLAQVFSLMYLGSLAQNDAQRKCLQEDLPGTLPTDPFGHSASNVNEVASPFDEIVTRAPTTRPENWRIPESSKNQQQCCVADSAWWRIYPSLRPKDASYCSQMYRMFIYTCQPGKPLRIDLLQFCEEYSSFCGVPNTHRFPGAREVNQHSGGNIGVGGNFGFGIGVIPGLDVGVGWGVGVGPFPWFSDNIGVGLGTGVGVLGGRSPEKVVLQPHLLLFVTII</sequence>
<accession>A0A183CYX7</accession>
<dbReference type="WBParaSite" id="GPUH_0000167201-mRNA-1">
    <property type="protein sequence ID" value="GPUH_0000167201-mRNA-1"/>
    <property type="gene ID" value="GPUH_0000167201"/>
</dbReference>
<dbReference type="Proteomes" id="UP000271098">
    <property type="component" value="Unassembled WGS sequence"/>
</dbReference>
<dbReference type="PANTHER" id="PTHR38613">
    <property type="entry name" value="PROTEIN CBG03211-RELATED"/>
    <property type="match status" value="1"/>
</dbReference>
<reference evidence="3" key="1">
    <citation type="submission" date="2016-06" db="UniProtKB">
        <authorList>
            <consortium name="WormBaseParasite"/>
        </authorList>
    </citation>
    <scope>IDENTIFICATION</scope>
</reference>
<organism evidence="3">
    <name type="scientific">Gongylonema pulchrum</name>
    <dbReference type="NCBI Taxonomy" id="637853"/>
    <lineage>
        <taxon>Eukaryota</taxon>
        <taxon>Metazoa</taxon>
        <taxon>Ecdysozoa</taxon>
        <taxon>Nematoda</taxon>
        <taxon>Chromadorea</taxon>
        <taxon>Rhabditida</taxon>
        <taxon>Spirurina</taxon>
        <taxon>Spiruromorpha</taxon>
        <taxon>Spiruroidea</taxon>
        <taxon>Gongylonematidae</taxon>
        <taxon>Gongylonema</taxon>
    </lineage>
</organism>